<gene>
    <name evidence="2" type="ORF">RXV94_02450</name>
</gene>
<evidence type="ECO:0008006" key="4">
    <source>
        <dbReference type="Google" id="ProtNLM"/>
    </source>
</evidence>
<keyword evidence="1" id="KW-0812">Transmembrane</keyword>
<dbReference type="RefSeq" id="WP_316660826.1">
    <property type="nucleotide sequence ID" value="NZ_JAWHTF010000001.1"/>
</dbReference>
<name>A0ABU3U3M0_9FLAO</name>
<evidence type="ECO:0000256" key="1">
    <source>
        <dbReference type="SAM" id="Phobius"/>
    </source>
</evidence>
<keyword evidence="1" id="KW-1133">Transmembrane helix</keyword>
<feature type="transmembrane region" description="Helical" evidence="1">
    <location>
        <begin position="260"/>
        <end position="282"/>
    </location>
</feature>
<comment type="caution">
    <text evidence="2">The sequence shown here is derived from an EMBL/GenBank/DDBJ whole genome shotgun (WGS) entry which is preliminary data.</text>
</comment>
<reference evidence="2 3" key="1">
    <citation type="submission" date="2023-10" db="EMBL/GenBank/DDBJ databases">
        <title>Marimonas sp. nov. isolated from tidal mud flat.</title>
        <authorList>
            <person name="Jaincy N.J."/>
            <person name="Srinivasan S."/>
            <person name="Lee S.-S."/>
        </authorList>
    </citation>
    <scope>NUCLEOTIDE SEQUENCE [LARGE SCALE GENOMIC DNA]</scope>
    <source>
        <strain evidence="2 3">MJ-SS3</strain>
    </source>
</reference>
<protein>
    <recommendedName>
        <fullName evidence="4">Protein BatD</fullName>
    </recommendedName>
</protein>
<keyword evidence="1" id="KW-0472">Membrane</keyword>
<keyword evidence="3" id="KW-1185">Reference proteome</keyword>
<dbReference type="EMBL" id="JAWHTF010000001">
    <property type="protein sequence ID" value="MDU8885005.1"/>
    <property type="molecule type" value="Genomic_DNA"/>
</dbReference>
<organism evidence="2 3">
    <name type="scientific">Gilvirhabdus luticola</name>
    <dbReference type="NCBI Taxonomy" id="3079858"/>
    <lineage>
        <taxon>Bacteria</taxon>
        <taxon>Pseudomonadati</taxon>
        <taxon>Bacteroidota</taxon>
        <taxon>Flavobacteriia</taxon>
        <taxon>Flavobacteriales</taxon>
        <taxon>Flavobacteriaceae</taxon>
        <taxon>Gilvirhabdus</taxon>
    </lineage>
</organism>
<dbReference type="Proteomes" id="UP001268651">
    <property type="component" value="Unassembled WGS sequence"/>
</dbReference>
<evidence type="ECO:0000313" key="3">
    <source>
        <dbReference type="Proteomes" id="UP001268651"/>
    </source>
</evidence>
<sequence length="290" mass="32631">MKILNNYPILFLAFLFAFIFNVEMPQLHAQDVKKSTVRLKADYYKIMDGDIYFDLAATARVDGENITVPNIDLILTNEFNGEEVELGTTTTNKMGKSKYILKSINELKPDSLNIYTVNVSFKGNEKFKRASRTVSFKDASITASIITKDSINYVSAIIKETSTDSLLSDQYLNVQVQRLFRPLRIGEEFNSTDKNGTIIVPVAEGIPGIDGNLIIEVVLLDSDDYGTVKAIINAPLGKPIVEESTFDQRTMWSPRGKTPLFLLIFPNLIIFGMWGLIIYLFINLFKISKS</sequence>
<proteinExistence type="predicted"/>
<accession>A0ABU3U3M0</accession>
<evidence type="ECO:0000313" key="2">
    <source>
        <dbReference type="EMBL" id="MDU8885005.1"/>
    </source>
</evidence>